<dbReference type="InterPro" id="IPR003594">
    <property type="entry name" value="HATPase_dom"/>
</dbReference>
<evidence type="ECO:0000256" key="1">
    <source>
        <dbReference type="ARBA" id="ARBA00000185"/>
    </source>
</evidence>
<dbReference type="HAMAP" id="MF_01898">
    <property type="entry name" value="GyrB"/>
    <property type="match status" value="1"/>
</dbReference>
<keyword evidence="14" id="KW-1185">Reference proteome</keyword>
<dbReference type="CDD" id="cd16928">
    <property type="entry name" value="HATPase_GyrB-like"/>
    <property type="match status" value="1"/>
</dbReference>
<comment type="subunit">
    <text evidence="10">Heterotetramer, composed of two GyrA and two GyrB chains. In the heterotetramer, GyrA contains the active site tyrosine that forms a transient covalent intermediate with DNA, while GyrB binds cofactors and catalyzes ATP hydrolysis.</text>
</comment>
<evidence type="ECO:0000256" key="3">
    <source>
        <dbReference type="ARBA" id="ARBA00022723"/>
    </source>
</evidence>
<proteinExistence type="inferred from homology"/>
<reference evidence="14" key="1">
    <citation type="submission" date="2015-11" db="EMBL/GenBank/DDBJ databases">
        <authorList>
            <person name="Varghese N."/>
        </authorList>
    </citation>
    <scope>NUCLEOTIDE SEQUENCE [LARGE SCALE GENOMIC DNA]</scope>
</reference>
<evidence type="ECO:0000256" key="5">
    <source>
        <dbReference type="ARBA" id="ARBA00022840"/>
    </source>
</evidence>
<evidence type="ECO:0000256" key="9">
    <source>
        <dbReference type="ARBA" id="ARBA00023235"/>
    </source>
</evidence>
<dbReference type="GO" id="GO:0006261">
    <property type="term" value="P:DNA-templated DNA replication"/>
    <property type="evidence" value="ECO:0007669"/>
    <property type="project" value="UniProtKB-UniRule"/>
</dbReference>
<dbReference type="CDD" id="cd00822">
    <property type="entry name" value="TopoII_Trans_DNA_gyrase"/>
    <property type="match status" value="1"/>
</dbReference>
<dbReference type="AlphaFoldDB" id="A0A0S4MTZ4"/>
<sequence>MPKTKAKDKKEKIKPKDNSMKLKYESKKPSNGDGSEYTAEAIHVLKGLEAVRKRPAMYIGDVGVRGLHHLVYEVVDNSIDEALAGFCKNIEVVINKDGSVSVTDDGRGIPVDIHPEEKKSALEIVMTVLHAGGKFDKRVYKVSGGLHGVGVSVVNALSEWLVAEVYRDGKIYRQKYERGVPVTPVEVVGTTDKRGTKVTFLPDKLIFKNTKFDFERLSERMRELAFLNPDVTITLEDKRTGQKEVFHYTGGIVEFVKYVNSTKKPLHSDVIYITGEREGVYVDVGIQYTDEYMDTILSYVNDINTIEGGTHVSGFKAALTRTLNTYAQKNNLLKSKVELIGDDFREGLTAIISVKVPEPQFEGQTKTKLGNSEVKSIVESIVADGLMEYLEHNPTTARKILEKCIRAAEAREAARKARELVRRKNALDSSGLPGKLADCSINDPELTEIFIVEGDSAGGSAKQARDRQFQAILPIKGKILNVEKARLHKILENQEIRAIVQALGTGIGEDDFDPNKVRYGKIILMCDADVDGSHIRTLLLTFFYRYMRGLIEAGRVYIAQPPLYKVKKGKLEFYAYSDEEREQIIERLKQEKEQGEITVTRFKGLGEMNPEQLWETTMDPEKRTLLQVTIENAAEADRIFSILMGSDVEPRKKFIEKNAKFVRNLDI</sequence>
<dbReference type="SUPFAM" id="SSF56719">
    <property type="entry name" value="Type II DNA topoisomerase"/>
    <property type="match status" value="1"/>
</dbReference>
<feature type="binding site" evidence="10">
    <location>
        <position position="453"/>
    </location>
    <ligand>
        <name>Mg(2+)</name>
        <dbReference type="ChEBI" id="CHEBI:18420"/>
        <label>1</label>
        <note>catalytic</note>
    </ligand>
</feature>
<dbReference type="PANTHER" id="PTHR45866">
    <property type="entry name" value="DNA GYRASE/TOPOISOMERASE SUBUNIT B"/>
    <property type="match status" value="1"/>
</dbReference>
<dbReference type="GO" id="GO:0005694">
    <property type="term" value="C:chromosome"/>
    <property type="evidence" value="ECO:0007669"/>
    <property type="project" value="InterPro"/>
</dbReference>
<dbReference type="NCBIfam" id="NF004189">
    <property type="entry name" value="PRK05644.1"/>
    <property type="match status" value="1"/>
</dbReference>
<dbReference type="InterPro" id="IPR013760">
    <property type="entry name" value="Topo_IIA-like_dom_sf"/>
</dbReference>
<comment type="miscellaneous">
    <text evidence="10">Few gyrases are as efficient as E.coli at forming negative supercoils. Not all organisms have 2 type II topoisomerases; in organisms with a single type II topoisomerase this enzyme also has to decatenate newly replicated chromosomes.</text>
</comment>
<dbReference type="PROSITE" id="PS00177">
    <property type="entry name" value="TOPOISOMERASE_II"/>
    <property type="match status" value="1"/>
</dbReference>
<evidence type="ECO:0000256" key="7">
    <source>
        <dbReference type="ARBA" id="ARBA00023029"/>
    </source>
</evidence>
<keyword evidence="5 10" id="KW-0067">ATP-binding</keyword>
<dbReference type="GO" id="GO:0003677">
    <property type="term" value="F:DNA binding"/>
    <property type="evidence" value="ECO:0007669"/>
    <property type="project" value="UniProtKB-KW"/>
</dbReference>
<dbReference type="Pfam" id="PF02518">
    <property type="entry name" value="HATPase_c"/>
    <property type="match status" value="1"/>
</dbReference>
<comment type="subcellular location">
    <subcellularLocation>
        <location evidence="10">Cytoplasm</location>
    </subcellularLocation>
</comment>
<dbReference type="InterPro" id="IPR018522">
    <property type="entry name" value="TopoIIA_CS"/>
</dbReference>
<keyword evidence="10" id="KW-0963">Cytoplasm</keyword>
<feature type="binding site" evidence="10">
    <location>
        <position position="527"/>
    </location>
    <ligand>
        <name>Mg(2+)</name>
        <dbReference type="ChEBI" id="CHEBI:18420"/>
        <label>2</label>
    </ligand>
</feature>
<evidence type="ECO:0000256" key="6">
    <source>
        <dbReference type="ARBA" id="ARBA00022842"/>
    </source>
</evidence>
<dbReference type="GO" id="GO:0046872">
    <property type="term" value="F:metal ion binding"/>
    <property type="evidence" value="ECO:0007669"/>
    <property type="project" value="UniProtKB-KW"/>
</dbReference>
<feature type="region of interest" description="Disordered" evidence="11">
    <location>
        <begin position="1"/>
        <end position="35"/>
    </location>
</feature>
<dbReference type="FunFam" id="3.30.565.10:FF:000002">
    <property type="entry name" value="DNA gyrase subunit B"/>
    <property type="match status" value="1"/>
</dbReference>
<dbReference type="InterPro" id="IPR013506">
    <property type="entry name" value="Topo_IIA_bsu_dom2"/>
</dbReference>
<dbReference type="SUPFAM" id="SSF55874">
    <property type="entry name" value="ATPase domain of HSP90 chaperone/DNA topoisomerase II/histidine kinase"/>
    <property type="match status" value="1"/>
</dbReference>
<dbReference type="InterPro" id="IPR020568">
    <property type="entry name" value="Ribosomal_Su5_D2-typ_SF"/>
</dbReference>
<dbReference type="NCBIfam" id="NF011501">
    <property type="entry name" value="PRK14939.1"/>
    <property type="match status" value="1"/>
</dbReference>
<dbReference type="SMART" id="SM00433">
    <property type="entry name" value="TOP2c"/>
    <property type="match status" value="1"/>
</dbReference>
<evidence type="ECO:0000313" key="13">
    <source>
        <dbReference type="EMBL" id="CUU02027.1"/>
    </source>
</evidence>
<dbReference type="FunFam" id="3.40.50.670:FF:000002">
    <property type="entry name" value="DNA gyrase subunit B"/>
    <property type="match status" value="1"/>
</dbReference>
<comment type="catalytic activity">
    <reaction evidence="1 10">
        <text>ATP-dependent breakage, passage and rejoining of double-stranded DNA.</text>
        <dbReference type="EC" id="5.6.2.2"/>
    </reaction>
</comment>
<evidence type="ECO:0000256" key="11">
    <source>
        <dbReference type="SAM" id="MobiDB-lite"/>
    </source>
</evidence>
<dbReference type="InterPro" id="IPR034160">
    <property type="entry name" value="TOPRIM_GyrB"/>
</dbReference>
<gene>
    <name evidence="10" type="primary">gyrB</name>
    <name evidence="13" type="ORF">JGI1_00401</name>
</gene>
<dbReference type="PROSITE" id="PS50880">
    <property type="entry name" value="TOPRIM"/>
    <property type="match status" value="1"/>
</dbReference>
<dbReference type="STRING" id="1643428.GCA_001442855_00388"/>
<feature type="site" description="Interaction with DNA" evidence="10">
    <location>
        <position position="478"/>
    </location>
</feature>
<dbReference type="Pfam" id="PF01751">
    <property type="entry name" value="Toprim"/>
    <property type="match status" value="1"/>
</dbReference>
<comment type="cofactor">
    <cofactor evidence="10">
        <name>Mg(2+)</name>
        <dbReference type="ChEBI" id="CHEBI:18420"/>
    </cofactor>
    <cofactor evidence="10">
        <name>Mn(2+)</name>
        <dbReference type="ChEBI" id="CHEBI:29035"/>
    </cofactor>
    <cofactor evidence="10">
        <name>Ca(2+)</name>
        <dbReference type="ChEBI" id="CHEBI:29108"/>
    </cofactor>
    <text evidence="10">Binds two Mg(2+) per subunit. The magnesium ions form salt bridges with both the protein and the DNA. Can also accept other divalent metal cations, such as Mn(2+) or Ca(2+).</text>
</comment>
<dbReference type="Gene3D" id="3.40.50.670">
    <property type="match status" value="1"/>
</dbReference>
<dbReference type="PRINTS" id="PR01159">
    <property type="entry name" value="DNAGYRASEB"/>
</dbReference>
<keyword evidence="3 10" id="KW-0479">Metal-binding</keyword>
<name>A0A0S4MTZ4_9BACT</name>
<dbReference type="InterPro" id="IPR000565">
    <property type="entry name" value="Topo_IIA_B"/>
</dbReference>
<evidence type="ECO:0000256" key="8">
    <source>
        <dbReference type="ARBA" id="ARBA00023125"/>
    </source>
</evidence>
<feature type="binding site" evidence="10">
    <location>
        <position position="527"/>
    </location>
    <ligand>
        <name>Mg(2+)</name>
        <dbReference type="ChEBI" id="CHEBI:18420"/>
        <label>1</label>
        <note>catalytic</note>
    </ligand>
</feature>
<dbReference type="SMART" id="SM00387">
    <property type="entry name" value="HATPase_c"/>
    <property type="match status" value="1"/>
</dbReference>
<dbReference type="GO" id="GO:0006265">
    <property type="term" value="P:DNA topological change"/>
    <property type="evidence" value="ECO:0007669"/>
    <property type="project" value="UniProtKB-UniRule"/>
</dbReference>
<dbReference type="EC" id="5.6.2.2" evidence="10"/>
<dbReference type="Gene3D" id="3.30.230.10">
    <property type="match status" value="1"/>
</dbReference>
<dbReference type="Gene3D" id="3.30.565.10">
    <property type="entry name" value="Histidine kinase-like ATPase, C-terminal domain"/>
    <property type="match status" value="1"/>
</dbReference>
<dbReference type="PANTHER" id="PTHR45866:SF1">
    <property type="entry name" value="DNA GYRASE SUBUNIT B, MITOCHONDRIAL"/>
    <property type="match status" value="1"/>
</dbReference>
<feature type="binding site" evidence="10">
    <location>
        <position position="529"/>
    </location>
    <ligand>
        <name>Mg(2+)</name>
        <dbReference type="ChEBI" id="CHEBI:18420"/>
        <label>2</label>
    </ligand>
</feature>
<evidence type="ECO:0000259" key="12">
    <source>
        <dbReference type="PROSITE" id="PS50880"/>
    </source>
</evidence>
<evidence type="ECO:0000256" key="4">
    <source>
        <dbReference type="ARBA" id="ARBA00022741"/>
    </source>
</evidence>
<keyword evidence="4 10" id="KW-0547">Nucleotide-binding</keyword>
<dbReference type="SUPFAM" id="SSF54211">
    <property type="entry name" value="Ribosomal protein S5 domain 2-like"/>
    <property type="match status" value="1"/>
</dbReference>
<feature type="site" description="Interaction with DNA" evidence="10">
    <location>
        <position position="481"/>
    </location>
</feature>
<evidence type="ECO:0000256" key="10">
    <source>
        <dbReference type="HAMAP-Rule" id="MF_01898"/>
    </source>
</evidence>
<dbReference type="InterPro" id="IPR001241">
    <property type="entry name" value="Topo_IIA"/>
</dbReference>
<protein>
    <recommendedName>
        <fullName evidence="10">DNA gyrase subunit B</fullName>
        <ecNumber evidence="10">5.6.2.2</ecNumber>
    </recommendedName>
</protein>
<dbReference type="InterPro" id="IPR011557">
    <property type="entry name" value="GyrB"/>
</dbReference>
<dbReference type="Proteomes" id="UP000320623">
    <property type="component" value="Unassembled WGS sequence"/>
</dbReference>
<evidence type="ECO:0000313" key="14">
    <source>
        <dbReference type="Proteomes" id="UP000320623"/>
    </source>
</evidence>
<feature type="domain" description="Toprim" evidence="12">
    <location>
        <begin position="447"/>
        <end position="562"/>
    </location>
</feature>
<dbReference type="InterPro" id="IPR036890">
    <property type="entry name" value="HATPase_C_sf"/>
</dbReference>
<dbReference type="InterPro" id="IPR002288">
    <property type="entry name" value="DNA_gyrase_B_C"/>
</dbReference>
<keyword evidence="9 10" id="KW-0413">Isomerase</keyword>
<keyword evidence="6 10" id="KW-0460">Magnesium</keyword>
<dbReference type="InterPro" id="IPR006171">
    <property type="entry name" value="TOPRIM_dom"/>
</dbReference>
<dbReference type="CDD" id="cd03366">
    <property type="entry name" value="TOPRIM_TopoIIA_GyrB"/>
    <property type="match status" value="1"/>
</dbReference>
<dbReference type="Pfam" id="PF00204">
    <property type="entry name" value="DNA_gyraseB"/>
    <property type="match status" value="1"/>
</dbReference>
<accession>A0A0S4MTZ4</accession>
<dbReference type="EMBL" id="FAOO01000002">
    <property type="protein sequence ID" value="CUU02027.1"/>
    <property type="molecule type" value="Genomic_DNA"/>
</dbReference>
<organism evidence="13 14">
    <name type="scientific">Candidatus Thermokryptus mobilis</name>
    <dbReference type="NCBI Taxonomy" id="1643428"/>
    <lineage>
        <taxon>Bacteria</taxon>
        <taxon>Pseudomonadati</taxon>
        <taxon>Candidatus Kryptoniota</taxon>
        <taxon>Candidatus Thermokryptus</taxon>
    </lineage>
</organism>
<dbReference type="GO" id="GO:0034335">
    <property type="term" value="F:DNA negative supercoiling activity"/>
    <property type="evidence" value="ECO:0007669"/>
    <property type="project" value="UniProtKB-ARBA"/>
</dbReference>
<dbReference type="FunFam" id="3.30.230.10:FF:000005">
    <property type="entry name" value="DNA gyrase subunit B"/>
    <property type="match status" value="1"/>
</dbReference>
<dbReference type="NCBIfam" id="TIGR01059">
    <property type="entry name" value="gyrB"/>
    <property type="match status" value="1"/>
</dbReference>
<keyword evidence="7 10" id="KW-0799">Topoisomerase</keyword>
<feature type="compositionally biased region" description="Basic and acidic residues" evidence="11">
    <location>
        <begin position="8"/>
        <end position="30"/>
    </location>
</feature>
<dbReference type="InterPro" id="IPR013759">
    <property type="entry name" value="Topo_IIA_B_C"/>
</dbReference>
<keyword evidence="8" id="KW-0238">DNA-binding</keyword>
<comment type="similarity">
    <text evidence="2 10">Belongs to the type II topoisomerase GyrB family.</text>
</comment>
<dbReference type="Pfam" id="PF00986">
    <property type="entry name" value="DNA_gyraseB_C"/>
    <property type="match status" value="1"/>
</dbReference>
<dbReference type="GO" id="GO:0005737">
    <property type="term" value="C:cytoplasm"/>
    <property type="evidence" value="ECO:0007669"/>
    <property type="project" value="UniProtKB-SubCell"/>
</dbReference>
<dbReference type="PRINTS" id="PR00418">
    <property type="entry name" value="TPI2FAMILY"/>
</dbReference>
<dbReference type="GO" id="GO:0005524">
    <property type="term" value="F:ATP binding"/>
    <property type="evidence" value="ECO:0007669"/>
    <property type="project" value="UniProtKB-UniRule"/>
</dbReference>
<comment type="function">
    <text evidence="10">A type II topoisomerase that negatively supercoils closed circular double-stranded (ds) DNA in an ATP-dependent manner to modulate DNA topology and maintain chromosomes in an underwound state. Negative supercoiling favors strand separation, and DNA replication, transcription, recombination and repair, all of which involve strand separation. Also able to catalyze the interconversion of other topological isomers of dsDNA rings, including catenanes and knotted rings. Type II topoisomerases break and join 2 DNA strands simultaneously in an ATP-dependent manner.</text>
</comment>
<evidence type="ECO:0000256" key="2">
    <source>
        <dbReference type="ARBA" id="ARBA00010708"/>
    </source>
</evidence>
<dbReference type="InterPro" id="IPR014721">
    <property type="entry name" value="Ribsml_uS5_D2-typ_fold_subgr"/>
</dbReference>